<feature type="transmembrane region" description="Helical" evidence="1">
    <location>
        <begin position="98"/>
        <end position="118"/>
    </location>
</feature>
<dbReference type="OrthoDB" id="6240152at2"/>
<dbReference type="AlphaFoldDB" id="A0A432ZTG9"/>
<protein>
    <recommendedName>
        <fullName evidence="4">YgjV family protein</fullName>
    </recommendedName>
</protein>
<gene>
    <name evidence="2" type="ORF">CWI84_00115</name>
</gene>
<comment type="caution">
    <text evidence="2">The sequence shown here is derived from an EMBL/GenBank/DDBJ whole genome shotgun (WGS) entry which is preliminary data.</text>
</comment>
<reference evidence="2 3" key="1">
    <citation type="journal article" date="2011" name="Front. Microbiol.">
        <title>Genomic signatures of strain selection and enhancement in Bacillus atrophaeus var. globigii, a historical biowarfare simulant.</title>
        <authorList>
            <person name="Gibbons H.S."/>
            <person name="Broomall S.M."/>
            <person name="McNew L.A."/>
            <person name="Daligault H."/>
            <person name="Chapman C."/>
            <person name="Bruce D."/>
            <person name="Karavis M."/>
            <person name="Krepps M."/>
            <person name="McGregor P.A."/>
            <person name="Hong C."/>
            <person name="Park K.H."/>
            <person name="Akmal A."/>
            <person name="Feldman A."/>
            <person name="Lin J.S."/>
            <person name="Chang W.E."/>
            <person name="Higgs B.W."/>
            <person name="Demirev P."/>
            <person name="Lindquist J."/>
            <person name="Liem A."/>
            <person name="Fochler E."/>
            <person name="Read T.D."/>
            <person name="Tapia R."/>
            <person name="Johnson S."/>
            <person name="Bishop-Lilly K.A."/>
            <person name="Detter C."/>
            <person name="Han C."/>
            <person name="Sozhamannan S."/>
            <person name="Rosenzweig C.N."/>
            <person name="Skowronski E.W."/>
        </authorList>
    </citation>
    <scope>NUCLEOTIDE SEQUENCE [LARGE SCALE GENOMIC DNA]</scope>
    <source>
        <strain evidence="2 3">CC-PW-9</strain>
    </source>
</reference>
<accession>A0A432ZTG9</accession>
<feature type="transmembrane region" description="Helical" evidence="1">
    <location>
        <begin position="72"/>
        <end position="92"/>
    </location>
</feature>
<keyword evidence="1" id="KW-0472">Membrane</keyword>
<evidence type="ECO:0008006" key="4">
    <source>
        <dbReference type="Google" id="ProtNLM"/>
    </source>
</evidence>
<feature type="transmembrane region" description="Helical" evidence="1">
    <location>
        <begin position="30"/>
        <end position="60"/>
    </location>
</feature>
<keyword evidence="1" id="KW-1133">Transmembrane helix</keyword>
<dbReference type="InterPro" id="IPR019629">
    <property type="entry name" value="Uncharacterised_HI1736/YgjV"/>
</dbReference>
<dbReference type="Proteomes" id="UP000287996">
    <property type="component" value="Unassembled WGS sequence"/>
</dbReference>
<evidence type="ECO:0000256" key="1">
    <source>
        <dbReference type="SAM" id="Phobius"/>
    </source>
</evidence>
<proteinExistence type="predicted"/>
<evidence type="ECO:0000313" key="2">
    <source>
        <dbReference type="EMBL" id="RUO81210.1"/>
    </source>
</evidence>
<evidence type="ECO:0000313" key="3">
    <source>
        <dbReference type="Proteomes" id="UP000287996"/>
    </source>
</evidence>
<dbReference type="RefSeq" id="WP_126840557.1">
    <property type="nucleotide sequence ID" value="NZ_PIQH01000001.1"/>
</dbReference>
<organism evidence="2 3">
    <name type="scientific">Idiomarina tyrosinivorans</name>
    <dbReference type="NCBI Taxonomy" id="1445662"/>
    <lineage>
        <taxon>Bacteria</taxon>
        <taxon>Pseudomonadati</taxon>
        <taxon>Pseudomonadota</taxon>
        <taxon>Gammaproteobacteria</taxon>
        <taxon>Alteromonadales</taxon>
        <taxon>Idiomarinaceae</taxon>
        <taxon>Idiomarina</taxon>
    </lineage>
</organism>
<dbReference type="Pfam" id="PF10688">
    <property type="entry name" value="Imp-YgjV"/>
    <property type="match status" value="1"/>
</dbReference>
<keyword evidence="3" id="KW-1185">Reference proteome</keyword>
<keyword evidence="1" id="KW-0812">Transmembrane</keyword>
<sequence length="168" mass="18736">MEWLAEGFGAAALVVNFIGYRQNTADRYRIVAALALALLSTHWFLLDAMAAGIVCAIASVRNIVALRYHGRWTLAAFVLLNVGFFIWEWRVYGADLPLFIAYASAFVFTVGSIVLNNATQIRRWFIVAESLGLIYALLIGSVSGSLFNIVNLTSILTKLWQERGFKRN</sequence>
<name>A0A432ZTG9_9GAMM</name>
<dbReference type="EMBL" id="PIQH01000001">
    <property type="protein sequence ID" value="RUO81210.1"/>
    <property type="molecule type" value="Genomic_DNA"/>
</dbReference>
<feature type="transmembrane region" description="Helical" evidence="1">
    <location>
        <begin position="130"/>
        <end position="150"/>
    </location>
</feature>